<name>A0A3B0T9W8_9ZZZZ</name>
<sequence length="321" mass="34043">MMSLDDEIDAAVALIDGADSIAFLGHVGPDGDALGTIMGFTHAARKAGKVAVASFPRPFVVPQPLAFLGDDLLVAPDDLPTDVDLVVSCDVAAPDRLSDLLPYARKAPKFIVVDHHGSNEGFGDINVIDPTAASTAQMAFRLIRELGWSLDVAAATALYTGILTDTGRFQYSMTTPQVHRIVAELLDYGVEPDKVGQQVYEQSPFGYLKVAGAVMSRAVFDEQHKFVWSILLASDLAEAGMERHDADGLIDLIRVTIGADVACLLKEIGENETKGSLRSRGATDVAAIAQVFGGGGHHNAAGFFARKSPDDVIAAITELLV</sequence>
<organism evidence="3">
    <name type="scientific">hydrothermal vent metagenome</name>
    <dbReference type="NCBI Taxonomy" id="652676"/>
    <lineage>
        <taxon>unclassified sequences</taxon>
        <taxon>metagenomes</taxon>
        <taxon>ecological metagenomes</taxon>
    </lineage>
</organism>
<dbReference type="Gene3D" id="3.90.1640.10">
    <property type="entry name" value="inorganic pyrophosphatase (n-terminal core)"/>
    <property type="match status" value="1"/>
</dbReference>
<accession>A0A3B0T9W8</accession>
<dbReference type="PANTHER" id="PTHR47618:SF1">
    <property type="entry name" value="BIFUNCTIONAL OLIGORIBONUCLEASE AND PAP PHOSPHATASE NRNA"/>
    <property type="match status" value="1"/>
</dbReference>
<dbReference type="InterPro" id="IPR038763">
    <property type="entry name" value="DHH_sf"/>
</dbReference>
<dbReference type="EMBL" id="UOEK01000506">
    <property type="protein sequence ID" value="VAW08889.1"/>
    <property type="molecule type" value="Genomic_DNA"/>
</dbReference>
<dbReference type="Pfam" id="PF01368">
    <property type="entry name" value="DHH"/>
    <property type="match status" value="1"/>
</dbReference>
<dbReference type="SUPFAM" id="SSF64182">
    <property type="entry name" value="DHH phosphoesterases"/>
    <property type="match status" value="1"/>
</dbReference>
<evidence type="ECO:0000259" key="1">
    <source>
        <dbReference type="Pfam" id="PF01368"/>
    </source>
</evidence>
<proteinExistence type="predicted"/>
<evidence type="ECO:0000313" key="3">
    <source>
        <dbReference type="EMBL" id="VAW08889.1"/>
    </source>
</evidence>
<evidence type="ECO:0000259" key="2">
    <source>
        <dbReference type="Pfam" id="PF02272"/>
    </source>
</evidence>
<dbReference type="InterPro" id="IPR001667">
    <property type="entry name" value="DDH_dom"/>
</dbReference>
<protein>
    <submittedName>
        <fullName evidence="3">3'-to-5' oligoribonuclease A, Bacillus type</fullName>
    </submittedName>
</protein>
<dbReference type="GO" id="GO:0003676">
    <property type="term" value="F:nucleic acid binding"/>
    <property type="evidence" value="ECO:0007669"/>
    <property type="project" value="InterPro"/>
</dbReference>
<dbReference type="AlphaFoldDB" id="A0A3B0T9W8"/>
<feature type="domain" description="DHHA1" evidence="2">
    <location>
        <begin position="236"/>
        <end position="307"/>
    </location>
</feature>
<feature type="domain" description="DDH" evidence="1">
    <location>
        <begin position="21"/>
        <end position="162"/>
    </location>
</feature>
<dbReference type="Gene3D" id="3.10.310.30">
    <property type="match status" value="1"/>
</dbReference>
<reference evidence="3" key="1">
    <citation type="submission" date="2018-06" db="EMBL/GenBank/DDBJ databases">
        <authorList>
            <person name="Zhirakovskaya E."/>
        </authorList>
    </citation>
    <scope>NUCLEOTIDE SEQUENCE</scope>
</reference>
<dbReference type="InterPro" id="IPR051319">
    <property type="entry name" value="Oligoribo/pAp-PDE_c-di-AMP_PDE"/>
</dbReference>
<dbReference type="PANTHER" id="PTHR47618">
    <property type="entry name" value="BIFUNCTIONAL OLIGORIBONUCLEASE AND PAP PHOSPHATASE NRNA"/>
    <property type="match status" value="1"/>
</dbReference>
<gene>
    <name evidence="3" type="ORF">MNBD_ACTINO02-1972</name>
</gene>
<dbReference type="InterPro" id="IPR003156">
    <property type="entry name" value="DHHA1_dom"/>
</dbReference>
<dbReference type="Pfam" id="PF02272">
    <property type="entry name" value="DHHA1"/>
    <property type="match status" value="1"/>
</dbReference>